<keyword evidence="2" id="KW-0808">Transferase</keyword>
<dbReference type="PANTHER" id="PTHR21064:SF5">
    <property type="entry name" value="SLR1880 PROTEIN"/>
    <property type="match status" value="1"/>
</dbReference>
<evidence type="ECO:0000259" key="1">
    <source>
        <dbReference type="Pfam" id="PF01636"/>
    </source>
</evidence>
<feature type="domain" description="Aminoglycoside phosphotransferase" evidence="1">
    <location>
        <begin position="28"/>
        <end position="265"/>
    </location>
</feature>
<accession>A0A7X2P2W6</accession>
<dbReference type="EMBL" id="VUMS01000006">
    <property type="protein sequence ID" value="MST65982.1"/>
    <property type="molecule type" value="Genomic_DNA"/>
</dbReference>
<dbReference type="InterPro" id="IPR011009">
    <property type="entry name" value="Kinase-like_dom_sf"/>
</dbReference>
<dbReference type="AlphaFoldDB" id="A0A7X2P2W6"/>
<dbReference type="Proteomes" id="UP000440513">
    <property type="component" value="Unassembled WGS sequence"/>
</dbReference>
<name>A0A7X2P2W6_9FIRM</name>
<sequence>MVEQITKEELLDVTGKFELGNHIEVVSVEPYGSGHINDTFRLEVKEDGKEKLYILQRMNKDIFKNQKELMDNILQVTSFLTEKIKEQGGDPNRETLQVIPTKEGKAYLTEENGDGWRVYPFITDSLSFDKADTPEAMKKSGYAFGNFQYLLSDFPAEKLHETIPDFHNTVDRYAKFEQAVQKDVMGRVKEVEAEISFIKEREKDCHYFGDLLAAGKIPLRVTHNDTKLNNVLFDKASGNAICVIDLDTVMPGFAAHDFGDAIRFGASTAAEDEKDLNKVSCDMTLFEAYFNGFMEGCRGSLTDKEVEALPMGAKIMTFECGMRFLTDYLQGDTYFKIHYPEQNLDRTRTQLKLVKDMEEKWDIMARIVRN</sequence>
<dbReference type="GO" id="GO:0016740">
    <property type="term" value="F:transferase activity"/>
    <property type="evidence" value="ECO:0007669"/>
    <property type="project" value="UniProtKB-KW"/>
</dbReference>
<dbReference type="SUPFAM" id="SSF56112">
    <property type="entry name" value="Protein kinase-like (PK-like)"/>
    <property type="match status" value="1"/>
</dbReference>
<dbReference type="RefSeq" id="WP_408636458.1">
    <property type="nucleotide sequence ID" value="NZ_VUMS01000006.1"/>
</dbReference>
<keyword evidence="3" id="KW-1185">Reference proteome</keyword>
<evidence type="ECO:0000313" key="2">
    <source>
        <dbReference type="EMBL" id="MST65982.1"/>
    </source>
</evidence>
<proteinExistence type="predicted"/>
<dbReference type="PANTHER" id="PTHR21064">
    <property type="entry name" value="AMINOGLYCOSIDE PHOSPHOTRANSFERASE DOMAIN-CONTAINING PROTEIN-RELATED"/>
    <property type="match status" value="1"/>
</dbReference>
<dbReference type="InterPro" id="IPR002575">
    <property type="entry name" value="Aminoglycoside_PTrfase"/>
</dbReference>
<dbReference type="Pfam" id="PF01636">
    <property type="entry name" value="APH"/>
    <property type="match status" value="1"/>
</dbReference>
<protein>
    <submittedName>
        <fullName evidence="2">Aminoglycoside phosphotransferase family protein</fullName>
    </submittedName>
</protein>
<gene>
    <name evidence="2" type="ORF">FYJ57_04350</name>
</gene>
<dbReference type="InterPro" id="IPR050249">
    <property type="entry name" value="Pseudomonas-type_ThrB"/>
</dbReference>
<organism evidence="2 3">
    <name type="scientific">Oliverpabstia intestinalis</name>
    <dbReference type="NCBI Taxonomy" id="2606633"/>
    <lineage>
        <taxon>Bacteria</taxon>
        <taxon>Bacillati</taxon>
        <taxon>Bacillota</taxon>
        <taxon>Clostridia</taxon>
        <taxon>Lachnospirales</taxon>
        <taxon>Lachnospiraceae</taxon>
        <taxon>Oliverpabstia</taxon>
    </lineage>
</organism>
<evidence type="ECO:0000313" key="3">
    <source>
        <dbReference type="Proteomes" id="UP000440513"/>
    </source>
</evidence>
<comment type="caution">
    <text evidence="2">The sequence shown here is derived from an EMBL/GenBank/DDBJ whole genome shotgun (WGS) entry which is preliminary data.</text>
</comment>
<dbReference type="Gene3D" id="3.90.1200.10">
    <property type="match status" value="1"/>
</dbReference>
<reference evidence="2 3" key="1">
    <citation type="submission" date="2019-08" db="EMBL/GenBank/DDBJ databases">
        <title>In-depth cultivation of the pig gut microbiome towards novel bacterial diversity and tailored functional studies.</title>
        <authorList>
            <person name="Wylensek D."/>
            <person name="Hitch T.C.A."/>
            <person name="Clavel T."/>
        </authorList>
    </citation>
    <scope>NUCLEOTIDE SEQUENCE [LARGE SCALE GENOMIC DNA]</scope>
    <source>
        <strain evidence="2 3">BSM-380-WT-5A</strain>
    </source>
</reference>